<dbReference type="Proteomes" id="UP000247498">
    <property type="component" value="Unassembled WGS sequence"/>
</dbReference>
<organism evidence="2 3">
    <name type="scientific">Raphidocelis subcapitata</name>
    <dbReference type="NCBI Taxonomy" id="307507"/>
    <lineage>
        <taxon>Eukaryota</taxon>
        <taxon>Viridiplantae</taxon>
        <taxon>Chlorophyta</taxon>
        <taxon>core chlorophytes</taxon>
        <taxon>Chlorophyceae</taxon>
        <taxon>CS clade</taxon>
        <taxon>Sphaeropleales</taxon>
        <taxon>Selenastraceae</taxon>
        <taxon>Raphidocelis</taxon>
    </lineage>
</organism>
<sequence length="198" mass="19114">MGVRPASSSSCCSSARACASPPSAFAPYSHIGFDSEAEFDQELRVGRGKGSAAITAVAVLLLGLFALSQPLLSGPPGDQAGGSRALVLPHGPQAALVEGDMALPFAGGGAAPEPCPHDDSRCGASSANSSGGGSADSSGGGSGNTGGSGTFNVVGGWRVAADPASSGGTNSDGDDALTPRLSAWLATRKGVGFGAVLP</sequence>
<comment type="caution">
    <text evidence="2">The sequence shown here is derived from an EMBL/GenBank/DDBJ whole genome shotgun (WGS) entry which is preliminary data.</text>
</comment>
<dbReference type="AlphaFoldDB" id="A0A2V0PDN1"/>
<feature type="compositionally biased region" description="Gly residues" evidence="1">
    <location>
        <begin position="130"/>
        <end position="148"/>
    </location>
</feature>
<evidence type="ECO:0000256" key="1">
    <source>
        <dbReference type="SAM" id="MobiDB-lite"/>
    </source>
</evidence>
<accession>A0A2V0PDN1</accession>
<evidence type="ECO:0000313" key="3">
    <source>
        <dbReference type="Proteomes" id="UP000247498"/>
    </source>
</evidence>
<dbReference type="EMBL" id="BDRX01000112">
    <property type="protein sequence ID" value="GBF97954.1"/>
    <property type="molecule type" value="Genomic_DNA"/>
</dbReference>
<gene>
    <name evidence="2" type="ORF">Rsub_10627</name>
</gene>
<dbReference type="InParanoid" id="A0A2V0PDN1"/>
<name>A0A2V0PDN1_9CHLO</name>
<keyword evidence="3" id="KW-1185">Reference proteome</keyword>
<proteinExistence type="predicted"/>
<protein>
    <submittedName>
        <fullName evidence="2">Uncharacterized protein</fullName>
    </submittedName>
</protein>
<feature type="region of interest" description="Disordered" evidence="1">
    <location>
        <begin position="108"/>
        <end position="148"/>
    </location>
</feature>
<reference evidence="2 3" key="1">
    <citation type="journal article" date="2018" name="Sci. Rep.">
        <title>Raphidocelis subcapitata (=Pseudokirchneriella subcapitata) provides an insight into genome evolution and environmental adaptations in the Sphaeropleales.</title>
        <authorList>
            <person name="Suzuki S."/>
            <person name="Yamaguchi H."/>
            <person name="Nakajima N."/>
            <person name="Kawachi M."/>
        </authorList>
    </citation>
    <scope>NUCLEOTIDE SEQUENCE [LARGE SCALE GENOMIC DNA]</scope>
    <source>
        <strain evidence="2 3">NIES-35</strain>
    </source>
</reference>
<evidence type="ECO:0000313" key="2">
    <source>
        <dbReference type="EMBL" id="GBF97954.1"/>
    </source>
</evidence>